<feature type="domain" description="CAAX prenyl protease 2/Lysostaphin resistance protein A-like" evidence="2">
    <location>
        <begin position="56"/>
        <end position="212"/>
    </location>
</feature>
<dbReference type="GO" id="GO:0006508">
    <property type="term" value="P:proteolysis"/>
    <property type="evidence" value="ECO:0007669"/>
    <property type="project" value="UniProtKB-KW"/>
</dbReference>
<feature type="transmembrane region" description="Helical" evidence="1">
    <location>
        <begin position="18"/>
        <end position="36"/>
    </location>
</feature>
<keyword evidence="1" id="KW-0472">Membrane</keyword>
<feature type="transmembrane region" description="Helical" evidence="1">
    <location>
        <begin position="199"/>
        <end position="220"/>
    </location>
</feature>
<feature type="transmembrane region" description="Helical" evidence="1">
    <location>
        <begin position="169"/>
        <end position="192"/>
    </location>
</feature>
<accession>A0A238ZB50</accession>
<feature type="transmembrane region" description="Helical" evidence="1">
    <location>
        <begin position="146"/>
        <end position="163"/>
    </location>
</feature>
<keyword evidence="1" id="KW-0812">Transmembrane</keyword>
<proteinExistence type="predicted"/>
<reference evidence="3 4" key="1">
    <citation type="submission" date="2017-06" db="EMBL/GenBank/DDBJ databases">
        <authorList>
            <person name="Kim H.J."/>
            <person name="Triplett B.A."/>
        </authorList>
    </citation>
    <scope>NUCLEOTIDE SEQUENCE [LARGE SCALE GENOMIC DNA]</scope>
    <source>
        <strain evidence="3 4">DSM 25597</strain>
    </source>
</reference>
<dbReference type="RefSeq" id="WP_089371406.1">
    <property type="nucleotide sequence ID" value="NZ_BMEP01000001.1"/>
</dbReference>
<keyword evidence="3" id="KW-0378">Hydrolase</keyword>
<keyword evidence="3" id="KW-0645">Protease</keyword>
<feature type="transmembrane region" description="Helical" evidence="1">
    <location>
        <begin position="86"/>
        <end position="102"/>
    </location>
</feature>
<dbReference type="OrthoDB" id="1453037at2"/>
<evidence type="ECO:0000313" key="4">
    <source>
        <dbReference type="Proteomes" id="UP000198379"/>
    </source>
</evidence>
<name>A0A238ZB50_9FLAO</name>
<organism evidence="3 4">
    <name type="scientific">Dokdonia pacifica</name>
    <dbReference type="NCBI Taxonomy" id="1627892"/>
    <lineage>
        <taxon>Bacteria</taxon>
        <taxon>Pseudomonadati</taxon>
        <taxon>Bacteroidota</taxon>
        <taxon>Flavobacteriia</taxon>
        <taxon>Flavobacteriales</taxon>
        <taxon>Flavobacteriaceae</taxon>
        <taxon>Dokdonia</taxon>
    </lineage>
</organism>
<dbReference type="Pfam" id="PF02517">
    <property type="entry name" value="Rce1-like"/>
    <property type="match status" value="1"/>
</dbReference>
<evidence type="ECO:0000313" key="3">
    <source>
        <dbReference type="EMBL" id="SNR80302.1"/>
    </source>
</evidence>
<dbReference type="GO" id="GO:0080120">
    <property type="term" value="P:CAAX-box protein maturation"/>
    <property type="evidence" value="ECO:0007669"/>
    <property type="project" value="UniProtKB-ARBA"/>
</dbReference>
<dbReference type="AlphaFoldDB" id="A0A238ZB50"/>
<dbReference type="InterPro" id="IPR003675">
    <property type="entry name" value="Rce1/LyrA-like_dom"/>
</dbReference>
<dbReference type="GO" id="GO:0004175">
    <property type="term" value="F:endopeptidase activity"/>
    <property type="evidence" value="ECO:0007669"/>
    <property type="project" value="UniProtKB-ARBA"/>
</dbReference>
<feature type="transmembrane region" description="Helical" evidence="1">
    <location>
        <begin position="56"/>
        <end position="74"/>
    </location>
</feature>
<gene>
    <name evidence="3" type="ORF">SAMN06265376_10370</name>
</gene>
<dbReference type="Proteomes" id="UP000198379">
    <property type="component" value="Unassembled WGS sequence"/>
</dbReference>
<sequence>MTSSQKTRLLFKTFLKMWGLYILFFIIIGVCSFWIPELKTDTYEDSTLNDLLQNNPFKLFVLACIFAPIVEEMMFRTLIKPTHTDLILFISSWPVFIGLRFLPKDIHWGIILAFGAVLLFTIYYILKHLITEQKTVRLRNFLHKHLTVMLVFVSIIFGLVHINNYVDTFVIDLALFVLIVPRIISGFMMGWIKIKNQGLIWSMGLHFMNNAFVVGIGIWASEKTSLLSQVALSL</sequence>
<protein>
    <submittedName>
        <fullName evidence="3">CAAX protease self-immunity</fullName>
    </submittedName>
</protein>
<evidence type="ECO:0000256" key="1">
    <source>
        <dbReference type="SAM" id="Phobius"/>
    </source>
</evidence>
<keyword evidence="4" id="KW-1185">Reference proteome</keyword>
<dbReference type="EMBL" id="FZNY01000003">
    <property type="protein sequence ID" value="SNR80302.1"/>
    <property type="molecule type" value="Genomic_DNA"/>
</dbReference>
<feature type="transmembrane region" description="Helical" evidence="1">
    <location>
        <begin position="108"/>
        <end position="126"/>
    </location>
</feature>
<evidence type="ECO:0000259" key="2">
    <source>
        <dbReference type="Pfam" id="PF02517"/>
    </source>
</evidence>
<keyword evidence="1" id="KW-1133">Transmembrane helix</keyword>